<evidence type="ECO:0000313" key="4">
    <source>
        <dbReference type="Proteomes" id="UP000321947"/>
    </source>
</evidence>
<accession>A0A5A7SPA2</accession>
<protein>
    <submittedName>
        <fullName evidence="1">Uncharacterized protein</fullName>
    </submittedName>
</protein>
<proteinExistence type="predicted"/>
<evidence type="ECO:0000313" key="1">
    <source>
        <dbReference type="EMBL" id="KAA0026225.1"/>
    </source>
</evidence>
<organism evidence="1 3">
    <name type="scientific">Cucumis melo var. makuwa</name>
    <name type="common">Oriental melon</name>
    <dbReference type="NCBI Taxonomy" id="1194695"/>
    <lineage>
        <taxon>Eukaryota</taxon>
        <taxon>Viridiplantae</taxon>
        <taxon>Streptophyta</taxon>
        <taxon>Embryophyta</taxon>
        <taxon>Tracheophyta</taxon>
        <taxon>Spermatophyta</taxon>
        <taxon>Magnoliopsida</taxon>
        <taxon>eudicotyledons</taxon>
        <taxon>Gunneridae</taxon>
        <taxon>Pentapetalae</taxon>
        <taxon>rosids</taxon>
        <taxon>fabids</taxon>
        <taxon>Cucurbitales</taxon>
        <taxon>Cucurbitaceae</taxon>
        <taxon>Benincaseae</taxon>
        <taxon>Cucumis</taxon>
    </lineage>
</organism>
<evidence type="ECO:0000313" key="2">
    <source>
        <dbReference type="EMBL" id="TYK30731.1"/>
    </source>
</evidence>
<gene>
    <name evidence="2" type="ORF">E5676_scaffold343G00640</name>
    <name evidence="1" type="ORF">E6C27_scaffold19G002060</name>
</gene>
<comment type="caution">
    <text evidence="1">The sequence shown here is derived from an EMBL/GenBank/DDBJ whole genome shotgun (WGS) entry which is preliminary data.</text>
</comment>
<evidence type="ECO:0000313" key="3">
    <source>
        <dbReference type="Proteomes" id="UP000321393"/>
    </source>
</evidence>
<sequence length="94" mass="10956">MTTRWIQVFRHVGSFEVKLPIALPRFFSSLLLHLNVVVITAYDAPRSNPKTLSLSYRLFQSNHVPDIDHDVCPSRGPHIFDTSDWGWDYLWLLC</sequence>
<dbReference type="AlphaFoldDB" id="A0A5A7SPA2"/>
<reference evidence="3 4" key="1">
    <citation type="submission" date="2019-08" db="EMBL/GenBank/DDBJ databases">
        <title>Draft genome sequences of two oriental melons (Cucumis melo L. var makuwa).</title>
        <authorList>
            <person name="Kwon S.-Y."/>
        </authorList>
    </citation>
    <scope>NUCLEOTIDE SEQUENCE [LARGE SCALE GENOMIC DNA]</scope>
    <source>
        <strain evidence="4">cv. Chang Bougi</strain>
        <strain evidence="3">cv. SW 3</strain>
        <tissue evidence="1">Leaf</tissue>
    </source>
</reference>
<dbReference type="Proteomes" id="UP000321947">
    <property type="component" value="Unassembled WGS sequence"/>
</dbReference>
<dbReference type="EMBL" id="SSTD01000240">
    <property type="protein sequence ID" value="TYK30731.1"/>
    <property type="molecule type" value="Genomic_DNA"/>
</dbReference>
<name>A0A5A7SPA2_CUCMM</name>
<dbReference type="EMBL" id="SSTE01022979">
    <property type="protein sequence ID" value="KAA0026225.1"/>
    <property type="molecule type" value="Genomic_DNA"/>
</dbReference>
<dbReference type="Proteomes" id="UP000321393">
    <property type="component" value="Unassembled WGS sequence"/>
</dbReference>